<organism evidence="2 3">
    <name type="scientific">Ciona intestinalis</name>
    <name type="common">Transparent sea squirt</name>
    <name type="synonym">Ascidia intestinalis</name>
    <dbReference type="NCBI Taxonomy" id="7719"/>
    <lineage>
        <taxon>Eukaryota</taxon>
        <taxon>Metazoa</taxon>
        <taxon>Chordata</taxon>
        <taxon>Tunicata</taxon>
        <taxon>Ascidiacea</taxon>
        <taxon>Phlebobranchia</taxon>
        <taxon>Cionidae</taxon>
        <taxon>Ciona</taxon>
    </lineage>
</organism>
<accession>H2Y2Y7</accession>
<reference evidence="3" key="1">
    <citation type="journal article" date="2002" name="Science">
        <title>The draft genome of Ciona intestinalis: insights into chordate and vertebrate origins.</title>
        <authorList>
            <person name="Dehal P."/>
            <person name="Satou Y."/>
            <person name="Campbell R.K."/>
            <person name="Chapman J."/>
            <person name="Degnan B."/>
            <person name="De Tomaso A."/>
            <person name="Davidson B."/>
            <person name="Di Gregorio A."/>
            <person name="Gelpke M."/>
            <person name="Goodstein D.M."/>
            <person name="Harafuji N."/>
            <person name="Hastings K.E."/>
            <person name="Ho I."/>
            <person name="Hotta K."/>
            <person name="Huang W."/>
            <person name="Kawashima T."/>
            <person name="Lemaire P."/>
            <person name="Martinez D."/>
            <person name="Meinertzhagen I.A."/>
            <person name="Necula S."/>
            <person name="Nonaka M."/>
            <person name="Putnam N."/>
            <person name="Rash S."/>
            <person name="Saiga H."/>
            <person name="Satake M."/>
            <person name="Terry A."/>
            <person name="Yamada L."/>
            <person name="Wang H.G."/>
            <person name="Awazu S."/>
            <person name="Azumi K."/>
            <person name="Boore J."/>
            <person name="Branno M."/>
            <person name="Chin-Bow S."/>
            <person name="DeSantis R."/>
            <person name="Doyle S."/>
            <person name="Francino P."/>
            <person name="Keys D.N."/>
            <person name="Haga S."/>
            <person name="Hayashi H."/>
            <person name="Hino K."/>
            <person name="Imai K.S."/>
            <person name="Inaba K."/>
            <person name="Kano S."/>
            <person name="Kobayashi K."/>
            <person name="Kobayashi M."/>
            <person name="Lee B.I."/>
            <person name="Makabe K.W."/>
            <person name="Manohar C."/>
            <person name="Matassi G."/>
            <person name="Medina M."/>
            <person name="Mochizuki Y."/>
            <person name="Mount S."/>
            <person name="Morishita T."/>
            <person name="Miura S."/>
            <person name="Nakayama A."/>
            <person name="Nishizaka S."/>
            <person name="Nomoto H."/>
            <person name="Ohta F."/>
            <person name="Oishi K."/>
            <person name="Rigoutsos I."/>
            <person name="Sano M."/>
            <person name="Sasaki A."/>
            <person name="Sasakura Y."/>
            <person name="Shoguchi E."/>
            <person name="Shin-i T."/>
            <person name="Spagnuolo A."/>
            <person name="Stainier D."/>
            <person name="Suzuki M.M."/>
            <person name="Tassy O."/>
            <person name="Takatori N."/>
            <person name="Tokuoka M."/>
            <person name="Yagi K."/>
            <person name="Yoshizaki F."/>
            <person name="Wada S."/>
            <person name="Zhang C."/>
            <person name="Hyatt P.D."/>
            <person name="Larimer F."/>
            <person name="Detter C."/>
            <person name="Doggett N."/>
            <person name="Glavina T."/>
            <person name="Hawkins T."/>
            <person name="Richardson P."/>
            <person name="Lucas S."/>
            <person name="Kohara Y."/>
            <person name="Levine M."/>
            <person name="Satoh N."/>
            <person name="Rokhsar D.S."/>
        </authorList>
    </citation>
    <scope>NUCLEOTIDE SEQUENCE [LARGE SCALE GENOMIC DNA]</scope>
</reference>
<dbReference type="AlphaFoldDB" id="H2Y2Y7"/>
<dbReference type="HOGENOM" id="CLU_2235612_0_0_1"/>
<dbReference type="Ensembl" id="ENSCINT00000036768.1">
    <property type="protein sequence ID" value="ENSCINP00000036272.1"/>
    <property type="gene ID" value="ENSCING00000019611.1"/>
</dbReference>
<sequence>MYMHGYIDIWNVTADLQYCGVRWIPTAHKIPYFVIVFLVVNIRLCIILKYSEIILQDKNMVHLTPLLRKSKSLYSHAPKNVRTLSVFYKQKPTVVEYVLRTRSLQ</sequence>
<dbReference type="InParanoid" id="H2Y2Y7"/>
<evidence type="ECO:0000313" key="2">
    <source>
        <dbReference type="Ensembl" id="ENSCINP00000036272.1"/>
    </source>
</evidence>
<dbReference type="Proteomes" id="UP000008144">
    <property type="component" value="Chromosome 5"/>
</dbReference>
<evidence type="ECO:0000313" key="3">
    <source>
        <dbReference type="Proteomes" id="UP000008144"/>
    </source>
</evidence>
<proteinExistence type="predicted"/>
<reference evidence="2" key="2">
    <citation type="journal article" date="2008" name="Genome Biol.">
        <title>Improved genome assembly and evidence-based global gene model set for the chordate Ciona intestinalis: new insight into intron and operon populations.</title>
        <authorList>
            <person name="Satou Y."/>
            <person name="Mineta K."/>
            <person name="Ogasawara M."/>
            <person name="Sasakura Y."/>
            <person name="Shoguchi E."/>
            <person name="Ueno K."/>
            <person name="Yamada L."/>
            <person name="Matsumoto J."/>
            <person name="Wasserscheid J."/>
            <person name="Dewar K."/>
            <person name="Wiley G.B."/>
            <person name="Macmil S.L."/>
            <person name="Roe B.A."/>
            <person name="Zeller R.W."/>
            <person name="Hastings K.E."/>
            <person name="Lemaire P."/>
            <person name="Lindquist E."/>
            <person name="Endo T."/>
            <person name="Hotta K."/>
            <person name="Inaba K."/>
        </authorList>
    </citation>
    <scope>NUCLEOTIDE SEQUENCE [LARGE SCALE GENOMIC DNA]</scope>
    <source>
        <strain evidence="2">wild type</strain>
    </source>
</reference>
<keyword evidence="1" id="KW-0812">Transmembrane</keyword>
<name>H2Y2Y7_CIOIN</name>
<dbReference type="EMBL" id="EAAA01002198">
    <property type="status" value="NOT_ANNOTATED_CDS"/>
    <property type="molecule type" value="Genomic_DNA"/>
</dbReference>
<keyword evidence="3" id="KW-1185">Reference proteome</keyword>
<protein>
    <submittedName>
        <fullName evidence="2">Uncharacterized protein</fullName>
    </submittedName>
</protein>
<feature type="transmembrane region" description="Helical" evidence="1">
    <location>
        <begin position="30"/>
        <end position="50"/>
    </location>
</feature>
<reference evidence="2" key="3">
    <citation type="submission" date="2025-08" db="UniProtKB">
        <authorList>
            <consortium name="Ensembl"/>
        </authorList>
    </citation>
    <scope>IDENTIFICATION</scope>
</reference>
<evidence type="ECO:0000256" key="1">
    <source>
        <dbReference type="SAM" id="Phobius"/>
    </source>
</evidence>
<keyword evidence="1" id="KW-1133">Transmembrane helix</keyword>
<keyword evidence="1" id="KW-0472">Membrane</keyword>
<reference evidence="2" key="4">
    <citation type="submission" date="2025-09" db="UniProtKB">
        <authorList>
            <consortium name="Ensembl"/>
        </authorList>
    </citation>
    <scope>IDENTIFICATION</scope>
</reference>